<accession>A0A1F5F637</accession>
<dbReference type="AlphaFoldDB" id="A0A1F5F637"/>
<proteinExistence type="predicted"/>
<dbReference type="EMBL" id="MFAK01000015">
    <property type="protein sequence ID" value="OGD75125.1"/>
    <property type="molecule type" value="Genomic_DNA"/>
</dbReference>
<organism evidence="1 2">
    <name type="scientific">Candidatus Collierbacteria bacterium RIFOXYA2_FULL_46_10</name>
    <dbReference type="NCBI Taxonomy" id="1817726"/>
    <lineage>
        <taxon>Bacteria</taxon>
        <taxon>Candidatus Collieribacteriota</taxon>
    </lineage>
</organism>
<name>A0A1F5F637_9BACT</name>
<comment type="caution">
    <text evidence="1">The sequence shown here is derived from an EMBL/GenBank/DDBJ whole genome shotgun (WGS) entry which is preliminary data.</text>
</comment>
<protein>
    <submittedName>
        <fullName evidence="1">Uncharacterized protein</fullName>
    </submittedName>
</protein>
<reference evidence="1 2" key="1">
    <citation type="journal article" date="2016" name="Nat. Commun.">
        <title>Thousands of microbial genomes shed light on interconnected biogeochemical processes in an aquifer system.</title>
        <authorList>
            <person name="Anantharaman K."/>
            <person name="Brown C.T."/>
            <person name="Hug L.A."/>
            <person name="Sharon I."/>
            <person name="Castelle C.J."/>
            <person name="Probst A.J."/>
            <person name="Thomas B.C."/>
            <person name="Singh A."/>
            <person name="Wilkins M.J."/>
            <person name="Karaoz U."/>
            <person name="Brodie E.L."/>
            <person name="Williams K.H."/>
            <person name="Hubbard S.S."/>
            <person name="Banfield J.F."/>
        </authorList>
    </citation>
    <scope>NUCLEOTIDE SEQUENCE [LARGE SCALE GENOMIC DNA]</scope>
</reference>
<gene>
    <name evidence="1" type="ORF">A2228_01405</name>
</gene>
<evidence type="ECO:0000313" key="2">
    <source>
        <dbReference type="Proteomes" id="UP000176191"/>
    </source>
</evidence>
<dbReference type="Proteomes" id="UP000176191">
    <property type="component" value="Unassembled WGS sequence"/>
</dbReference>
<evidence type="ECO:0000313" key="1">
    <source>
        <dbReference type="EMBL" id="OGD75125.1"/>
    </source>
</evidence>
<sequence>MGAMTEINSIVRLPGDFDFKSLKSGLIVDLELERERVLPLRIALLYFHTDWNFLGYCRVLELSQKDGKTYLKVEVLTVFTEEEQKLYKTKFVEAGKFTGEAK</sequence>